<evidence type="ECO:0000256" key="3">
    <source>
        <dbReference type="ARBA" id="ARBA00022679"/>
    </source>
</evidence>
<comment type="catalytic activity">
    <reaction evidence="6 7">
        <text>RNA(n) + a ribonucleoside 5'-triphosphate = RNA(n+1) + diphosphate</text>
        <dbReference type="Rhea" id="RHEA:21248"/>
        <dbReference type="Rhea" id="RHEA-COMP:14527"/>
        <dbReference type="Rhea" id="RHEA-COMP:17342"/>
        <dbReference type="ChEBI" id="CHEBI:33019"/>
        <dbReference type="ChEBI" id="CHEBI:61557"/>
        <dbReference type="ChEBI" id="CHEBI:140395"/>
        <dbReference type="EC" id="2.7.7.48"/>
    </reaction>
</comment>
<name>A0A8E3YX60_9VIRU</name>
<evidence type="ECO:0000256" key="6">
    <source>
        <dbReference type="ARBA" id="ARBA00048744"/>
    </source>
</evidence>
<evidence type="ECO:0000313" key="8">
    <source>
        <dbReference type="EMBL" id="QKK35389.1"/>
    </source>
</evidence>
<dbReference type="Pfam" id="PF02123">
    <property type="entry name" value="RdRP_4"/>
    <property type="match status" value="1"/>
</dbReference>
<dbReference type="InterPro" id="IPR043502">
    <property type="entry name" value="DNA/RNA_pol_sf"/>
</dbReference>
<evidence type="ECO:0000256" key="4">
    <source>
        <dbReference type="ARBA" id="ARBA00022695"/>
    </source>
</evidence>
<keyword evidence="5 7" id="KW-0547">Nucleotide-binding</keyword>
<dbReference type="GO" id="GO:0003968">
    <property type="term" value="F:RNA-directed RNA polymerase activity"/>
    <property type="evidence" value="ECO:0007669"/>
    <property type="project" value="UniProtKB-KW"/>
</dbReference>
<evidence type="ECO:0000256" key="2">
    <source>
        <dbReference type="ARBA" id="ARBA00022484"/>
    </source>
</evidence>
<dbReference type="GO" id="GO:0003723">
    <property type="term" value="F:RNA binding"/>
    <property type="evidence" value="ECO:0007669"/>
    <property type="project" value="InterPro"/>
</dbReference>
<evidence type="ECO:0000256" key="7">
    <source>
        <dbReference type="RuleBase" id="RU364050"/>
    </source>
</evidence>
<reference evidence="8" key="1">
    <citation type="submission" date="2019-10" db="EMBL/GenBank/DDBJ databases">
        <title>The miscellaneous mycovirome associated to the plant pathogenic fungus Erysiphe necator.</title>
        <authorList>
            <person name="Rodriguez-Romero J."/>
            <person name="Chiapello M."/>
            <person name="Cordoba L."/>
            <person name="Turina M."/>
            <person name="Ayllon M.A."/>
        </authorList>
    </citation>
    <scope>NUCLEOTIDE SEQUENCE</scope>
    <source>
        <strain evidence="8">PMS4_DN11454</strain>
    </source>
</reference>
<dbReference type="EC" id="2.7.7.48" evidence="1 7"/>
<keyword evidence="3 7" id="KW-0808">Transferase</keyword>
<evidence type="ECO:0000256" key="5">
    <source>
        <dbReference type="ARBA" id="ARBA00022741"/>
    </source>
</evidence>
<keyword evidence="4 7" id="KW-0548">Nucleotidyltransferase</keyword>
<keyword evidence="7" id="KW-0693">Viral RNA replication</keyword>
<proteinExistence type="predicted"/>
<dbReference type="GO" id="GO:0006351">
    <property type="term" value="P:DNA-templated transcription"/>
    <property type="evidence" value="ECO:0007669"/>
    <property type="project" value="InterPro"/>
</dbReference>
<keyword evidence="2 7" id="KW-0696">RNA-directed RNA polymerase</keyword>
<dbReference type="SUPFAM" id="SSF56672">
    <property type="entry name" value="DNA/RNA polymerases"/>
    <property type="match status" value="1"/>
</dbReference>
<dbReference type="InterPro" id="IPR001795">
    <property type="entry name" value="RNA-dir_pol_luteovirus"/>
</dbReference>
<accession>A0A8E3YX60</accession>
<dbReference type="EMBL" id="MN617783">
    <property type="protein sequence ID" value="QKK35389.1"/>
    <property type="molecule type" value="Genomic_RNA"/>
</dbReference>
<evidence type="ECO:0000256" key="1">
    <source>
        <dbReference type="ARBA" id="ARBA00012494"/>
    </source>
</evidence>
<dbReference type="GO" id="GO:0000166">
    <property type="term" value="F:nucleotide binding"/>
    <property type="evidence" value="ECO:0007669"/>
    <property type="project" value="UniProtKB-KW"/>
</dbReference>
<organism evidence="8">
    <name type="scientific">Erysiphe necator associated chrysovirus 3</name>
    <dbReference type="NCBI Taxonomy" id="2742544"/>
    <lineage>
        <taxon>Viruses</taxon>
        <taxon>Riboviria</taxon>
        <taxon>Orthornavirae</taxon>
        <taxon>Duplornaviricota</taxon>
        <taxon>Chrymotiviricetes</taxon>
        <taxon>Ghabrivirales</taxon>
        <taxon>Alphatotivirineae</taxon>
        <taxon>Chrysoviridae</taxon>
        <taxon>Chrysovirus</taxon>
    </lineage>
</organism>
<sequence>MSKFEHSVLSRRLPQSTRKGLVKLSRYASNGAQFLGANKAGLHYEQRLANSMARYTSLQDRRGNLFAFIMPAGHGKTTLAHKYGFVDVDMLVTRKEHDDLAEDRASIIAGQQSWMVHNTKWYARLNETLDLLDYSMPVIILVHTEELALELGARPIGCLKLKRDIFERNIRDRDDLGKTFSRLNYTTLHTSKQVPNQFNEMTNADLEGMILKILNLSGMPIACPHKFEESVWNDSYHRTVPKWVLRGERAGDRDVNIHDLVRMFEQGMVPKECVDYYVRHSYVPTQFDFGVSMFEWSAAMAEIPPKLNKPRQFDVTADMVDVFAPRGSKELHRANVTIRQLIQTFDIFSHDDAYEIASMHVGEPQVFVTSILSAWKGILQNTSVNFIVKKWMGVNFHYWSDVMKSLHSYIRCSRFLMNTEITEQDRQSLMYMDLLVGRGEYQIDEMAEVTLRQSDTYSSKHLSYNPDLKAFTNEQYIKDFSRSVQIAHMRIRHNPKPVKFTSFTEFYQARHTWITKGGLVSNTLPKGMKQFSAQIFDSVAATIEEIEGRHNKKSLFEMHELYDILVGVNKHNFNVTKTMIKYEVGKKDRTLLPGSLAHFIVFCYILMLAEKQDQIGSVRLNAMGDGDIRYFDKKMSTGTFHVLYDWADFNEQHSAWEMAQVIQELENVMPDTPDYHLFCSAIIEGMYEMGLQDKDGHLHKLWRGLYSGWRGTTWINTVLNFCYVSIALLNMERLTGVSVVLMVDHGGDDLDLVLSEPSVMPTFLEIMDNMLFKANKWKQMFGKRSEFFRNTISGARVYASPTRALASFIAGDWEGAGRATVKERVVSLLDQIGKLRRRGVSNEMCQGFTMSCISHWCKVKDGEEWMNLPEAVLHGVEEQGGLGVPDISNQVWVLDKPVPEVNEEWYKVVVPDYKASKDYVKVLSDELGRFSIAIQRQEDLAKKLAEDSYDLEKSIDRMAWKKLLAFDGKPVGFRDVIEPMVNDDLMSAFIDFQITDDLTRKFDKASRYQEYINYLTVEDHAITKEQLVYLMSDGEVSIEAIDFQGDIHYQRLVPEFISTRAVIFCKAAVNAEAVDVEAASTIFKTICWMSSKIFRHMM</sequence>
<protein>
    <recommendedName>
        <fullName evidence="1 7">RNA-directed RNA polymerase</fullName>
        <ecNumber evidence="1 7">2.7.7.48</ecNumber>
    </recommendedName>
</protein>